<comment type="similarity">
    <text evidence="2">Belongs to the ABC-2 integral membrane protein family.</text>
</comment>
<evidence type="ECO:0000256" key="3">
    <source>
        <dbReference type="ARBA" id="ARBA00022448"/>
    </source>
</evidence>
<keyword evidence="7 8" id="KW-0472">Membrane</keyword>
<dbReference type="InterPro" id="IPR047817">
    <property type="entry name" value="ABC2_TM_bact-type"/>
</dbReference>
<feature type="transmembrane region" description="Helical" evidence="8">
    <location>
        <begin position="256"/>
        <end position="283"/>
    </location>
</feature>
<feature type="transmembrane region" description="Helical" evidence="8">
    <location>
        <begin position="140"/>
        <end position="164"/>
    </location>
</feature>
<evidence type="ECO:0000256" key="8">
    <source>
        <dbReference type="SAM" id="Phobius"/>
    </source>
</evidence>
<protein>
    <submittedName>
        <fullName evidence="10">ABC transporter permease</fullName>
    </submittedName>
</protein>
<keyword evidence="3" id="KW-0813">Transport</keyword>
<feature type="transmembrane region" description="Helical" evidence="8">
    <location>
        <begin position="20"/>
        <end position="41"/>
    </location>
</feature>
<feature type="transmembrane region" description="Helical" evidence="8">
    <location>
        <begin position="308"/>
        <end position="330"/>
    </location>
</feature>
<evidence type="ECO:0000259" key="9">
    <source>
        <dbReference type="PROSITE" id="PS51012"/>
    </source>
</evidence>
<accession>A0ABP8PN58</accession>
<dbReference type="InterPro" id="IPR013525">
    <property type="entry name" value="ABC2_TM"/>
</dbReference>
<evidence type="ECO:0000256" key="6">
    <source>
        <dbReference type="ARBA" id="ARBA00022989"/>
    </source>
</evidence>
<dbReference type="PANTHER" id="PTHR30294">
    <property type="entry name" value="MEMBRANE COMPONENT OF ABC TRANSPORTER YHHJ-RELATED"/>
    <property type="match status" value="1"/>
</dbReference>
<feature type="transmembrane region" description="Helical" evidence="8">
    <location>
        <begin position="185"/>
        <end position="211"/>
    </location>
</feature>
<feature type="transmembrane region" description="Helical" evidence="8">
    <location>
        <begin position="223"/>
        <end position="244"/>
    </location>
</feature>
<dbReference type="PROSITE" id="PS51012">
    <property type="entry name" value="ABC_TM2"/>
    <property type="match status" value="1"/>
</dbReference>
<evidence type="ECO:0000256" key="5">
    <source>
        <dbReference type="ARBA" id="ARBA00022692"/>
    </source>
</evidence>
<evidence type="ECO:0000256" key="1">
    <source>
        <dbReference type="ARBA" id="ARBA00004651"/>
    </source>
</evidence>
<evidence type="ECO:0000256" key="2">
    <source>
        <dbReference type="ARBA" id="ARBA00007783"/>
    </source>
</evidence>
<keyword evidence="4" id="KW-1003">Cell membrane</keyword>
<proteinExistence type="inferred from homology"/>
<sequence length="352" mass="37541">MRAMIIKEFRELRRDRRTLAMLIVLPLLLLVVFGYAANFYVSSVKAAVVGPQAAQIAPALPTFFDVTVTEPGGTRADAENLLRDNKVDVAIVTSVPGATSVALVDGSNLFAAQSTVSVLNKAGGAMQTEVLYNPDLKTSWVMVPAIIGLILTFIGTIITSIGLVREREAGTLEQLAVMPIRPSQVILGKIVPYFLLASLDMIVVTVLGIVLFGVPFNGNVPTFALGAAIFLFVVLGLGVLISTVSQTAGQAIQTAFLFLMPQILLSGMIFPLDAMAAGVRWIGYLLPLTYFTMISQGVMLRGAPITTLWLPLVVLTVMAVIVFTGATLRFRRDLAPNVKSGHRPAGVGADKS</sequence>
<dbReference type="Proteomes" id="UP001501183">
    <property type="component" value="Unassembled WGS sequence"/>
</dbReference>
<gene>
    <name evidence="10" type="ORF">GCM10023094_50070</name>
</gene>
<keyword evidence="5 8" id="KW-0812">Transmembrane</keyword>
<name>A0ABP8PN58_9NOCA</name>
<keyword evidence="6 8" id="KW-1133">Transmembrane helix</keyword>
<dbReference type="EMBL" id="BAABFB010000075">
    <property type="protein sequence ID" value="GAA4489083.1"/>
    <property type="molecule type" value="Genomic_DNA"/>
</dbReference>
<dbReference type="PANTHER" id="PTHR30294:SF29">
    <property type="entry name" value="MULTIDRUG ABC TRANSPORTER PERMEASE YBHS-RELATED"/>
    <property type="match status" value="1"/>
</dbReference>
<dbReference type="RefSeq" id="WP_345352055.1">
    <property type="nucleotide sequence ID" value="NZ_BAABFB010000075.1"/>
</dbReference>
<reference evidence="11" key="1">
    <citation type="journal article" date="2019" name="Int. J. Syst. Evol. Microbiol.">
        <title>The Global Catalogue of Microorganisms (GCM) 10K type strain sequencing project: providing services to taxonomists for standard genome sequencing and annotation.</title>
        <authorList>
            <consortium name="The Broad Institute Genomics Platform"/>
            <consortium name="The Broad Institute Genome Sequencing Center for Infectious Disease"/>
            <person name="Wu L."/>
            <person name="Ma J."/>
        </authorList>
    </citation>
    <scope>NUCLEOTIDE SEQUENCE [LARGE SCALE GENOMIC DNA]</scope>
    <source>
        <strain evidence="11">JCM 32206</strain>
    </source>
</reference>
<evidence type="ECO:0000313" key="11">
    <source>
        <dbReference type="Proteomes" id="UP001501183"/>
    </source>
</evidence>
<dbReference type="InterPro" id="IPR051449">
    <property type="entry name" value="ABC-2_transporter_component"/>
</dbReference>
<comment type="subcellular location">
    <subcellularLocation>
        <location evidence="1">Cell membrane</location>
        <topology evidence="1">Multi-pass membrane protein</topology>
    </subcellularLocation>
</comment>
<dbReference type="Pfam" id="PF12698">
    <property type="entry name" value="ABC2_membrane_3"/>
    <property type="match status" value="1"/>
</dbReference>
<comment type="caution">
    <text evidence="10">The sequence shown here is derived from an EMBL/GenBank/DDBJ whole genome shotgun (WGS) entry which is preliminary data.</text>
</comment>
<evidence type="ECO:0000256" key="4">
    <source>
        <dbReference type="ARBA" id="ARBA00022475"/>
    </source>
</evidence>
<evidence type="ECO:0000256" key="7">
    <source>
        <dbReference type="ARBA" id="ARBA00023136"/>
    </source>
</evidence>
<keyword evidence="11" id="KW-1185">Reference proteome</keyword>
<feature type="domain" description="ABC transmembrane type-2" evidence="9">
    <location>
        <begin position="107"/>
        <end position="333"/>
    </location>
</feature>
<organism evidence="10 11">
    <name type="scientific">Rhodococcus olei</name>
    <dbReference type="NCBI Taxonomy" id="2161675"/>
    <lineage>
        <taxon>Bacteria</taxon>
        <taxon>Bacillati</taxon>
        <taxon>Actinomycetota</taxon>
        <taxon>Actinomycetes</taxon>
        <taxon>Mycobacteriales</taxon>
        <taxon>Nocardiaceae</taxon>
        <taxon>Rhodococcus</taxon>
    </lineage>
</organism>
<evidence type="ECO:0000313" key="10">
    <source>
        <dbReference type="EMBL" id="GAA4489083.1"/>
    </source>
</evidence>